<protein>
    <recommendedName>
        <fullName evidence="3">Lipid A 3-O-deacylase PagL</fullName>
    </recommendedName>
</protein>
<gene>
    <name evidence="1" type="ORF">GCM10022392_29020</name>
</gene>
<sequence>MSIIAVDFIDIMKKLLLATSIVLILSTLSKAQNVKEVPPDSISYSGALYQKISAKPKYPRVVGYLGFILPLETLQEGHLTPNFDHHTTKIGFPAGVNVLYSDHFGFSYEFVPTITAAGGTSKMSNLLFHPGTMFRFDHGFAIITRLAFETSGRYGFTPVFNQVFAHTKAVNYFVSAALPNRWGNADKYSLGLSLQFGFSFN</sequence>
<evidence type="ECO:0000313" key="2">
    <source>
        <dbReference type="Proteomes" id="UP001500841"/>
    </source>
</evidence>
<accession>A0ABP7X1J8</accession>
<proteinExistence type="predicted"/>
<dbReference type="Proteomes" id="UP001500841">
    <property type="component" value="Unassembled WGS sequence"/>
</dbReference>
<reference evidence="2" key="1">
    <citation type="journal article" date="2019" name="Int. J. Syst. Evol. Microbiol.">
        <title>The Global Catalogue of Microorganisms (GCM) 10K type strain sequencing project: providing services to taxonomists for standard genome sequencing and annotation.</title>
        <authorList>
            <consortium name="The Broad Institute Genomics Platform"/>
            <consortium name="The Broad Institute Genome Sequencing Center for Infectious Disease"/>
            <person name="Wu L."/>
            <person name="Ma J."/>
        </authorList>
    </citation>
    <scope>NUCLEOTIDE SEQUENCE [LARGE SCALE GENOMIC DNA]</scope>
    <source>
        <strain evidence="2">JCM 17085</strain>
    </source>
</reference>
<keyword evidence="2" id="KW-1185">Reference proteome</keyword>
<evidence type="ECO:0000313" key="1">
    <source>
        <dbReference type="EMBL" id="GAA4102256.1"/>
    </source>
</evidence>
<organism evidence="1 2">
    <name type="scientific">Mucilaginibacter panaciglaebae</name>
    <dbReference type="NCBI Taxonomy" id="502331"/>
    <lineage>
        <taxon>Bacteria</taxon>
        <taxon>Pseudomonadati</taxon>
        <taxon>Bacteroidota</taxon>
        <taxon>Sphingobacteriia</taxon>
        <taxon>Sphingobacteriales</taxon>
        <taxon>Sphingobacteriaceae</taxon>
        <taxon>Mucilaginibacter</taxon>
    </lineage>
</organism>
<name>A0ABP7X1J8_9SPHI</name>
<comment type="caution">
    <text evidence="1">The sequence shown here is derived from an EMBL/GenBank/DDBJ whole genome shotgun (WGS) entry which is preliminary data.</text>
</comment>
<evidence type="ECO:0008006" key="3">
    <source>
        <dbReference type="Google" id="ProtNLM"/>
    </source>
</evidence>
<dbReference type="EMBL" id="BAABCV010000011">
    <property type="protein sequence ID" value="GAA4102256.1"/>
    <property type="molecule type" value="Genomic_DNA"/>
</dbReference>